<dbReference type="GO" id="GO:0005886">
    <property type="term" value="C:plasma membrane"/>
    <property type="evidence" value="ECO:0007669"/>
    <property type="project" value="UniProtKB-SubCell"/>
</dbReference>
<evidence type="ECO:0000313" key="13">
    <source>
        <dbReference type="EMBL" id="MBJ7266577.1"/>
    </source>
</evidence>
<keyword evidence="5" id="KW-1003">Cell membrane</keyword>
<dbReference type="AlphaFoldDB" id="A0A8I1GCZ7"/>
<keyword evidence="7 11" id="KW-1133">Transmembrane helix</keyword>
<evidence type="ECO:0000256" key="5">
    <source>
        <dbReference type="ARBA" id="ARBA00022475"/>
    </source>
</evidence>
<dbReference type="InterPro" id="IPR001992">
    <property type="entry name" value="T2SS_GspF/T4SS_PilC_CS"/>
</dbReference>
<evidence type="ECO:0000256" key="11">
    <source>
        <dbReference type="SAM" id="Phobius"/>
    </source>
</evidence>
<dbReference type="PANTHER" id="PTHR30012">
    <property type="entry name" value="GENERAL SECRETION PATHWAY PROTEIN"/>
    <property type="match status" value="1"/>
</dbReference>
<dbReference type="RefSeq" id="WP_199494223.1">
    <property type="nucleotide sequence ID" value="NZ_CAXBHZ010000004.1"/>
</dbReference>
<sequence>MMPINHCWYWQVGKQCGFIHADSALQAKQLLAQHKINSAAVKPLSAHKLKGYKPRLSLWYELLQQVSDLLSSGLPLAEALRHSVCESPSRGLRWMVEDCIRCIERGLAFSRALQLYKNCLPEEDIIAIAWAEQTGQLAHTLHQLHQVAKRQMLLKKQMSKALRYPVIVLLVAGAVCFMMMGWVLPSFAPLFSEGELPWLTRTLLNASGFLRKQAVSLLGLILILSALLYIVRKQAPLFWQRTLSQLPFIGQLLEDIKLQQLFHRLAVALKAGIETRQALNSTAHSLTWLPHRHALRSVQQSVEQGKGWVDSFRASPLSEPRTLSFLKVAEQNGNVDQAFATLADIRQQRFEQNCERLIGLAEPLLMVVLGGIIGTLLVAMYLPLFSMGQQF</sequence>
<evidence type="ECO:0000259" key="12">
    <source>
        <dbReference type="Pfam" id="PF00482"/>
    </source>
</evidence>
<keyword evidence="16" id="KW-1185">Reference proteome</keyword>
<dbReference type="InterPro" id="IPR018076">
    <property type="entry name" value="T2SS_GspF_dom"/>
</dbReference>
<comment type="caution">
    <text evidence="14">The sequence shown here is derived from an EMBL/GenBank/DDBJ whole genome shotgun (WGS) entry which is preliminary data.</text>
</comment>
<evidence type="ECO:0000256" key="7">
    <source>
        <dbReference type="ARBA" id="ARBA00022989"/>
    </source>
</evidence>
<dbReference type="GO" id="GO:0009306">
    <property type="term" value="P:protein secretion"/>
    <property type="evidence" value="ECO:0007669"/>
    <property type="project" value="InterPro"/>
</dbReference>
<evidence type="ECO:0000256" key="2">
    <source>
        <dbReference type="ARBA" id="ARBA00004651"/>
    </source>
</evidence>
<keyword evidence="6 10" id="KW-0812">Transmembrane</keyword>
<gene>
    <name evidence="13" type="ORF">JHC10_06420</name>
    <name evidence="14" type="ORF">JHC11_07050</name>
</gene>
<evidence type="ECO:0000313" key="16">
    <source>
        <dbReference type="Proteomes" id="UP000655994"/>
    </source>
</evidence>
<feature type="transmembrane region" description="Helical" evidence="11">
    <location>
        <begin position="161"/>
        <end position="184"/>
    </location>
</feature>
<evidence type="ECO:0000313" key="14">
    <source>
        <dbReference type="EMBL" id="MBJ7315748.1"/>
    </source>
</evidence>
<dbReference type="Pfam" id="PF00482">
    <property type="entry name" value="T2SSF"/>
    <property type="match status" value="2"/>
</dbReference>
<dbReference type="InterPro" id="IPR003004">
    <property type="entry name" value="GspF/PilC"/>
</dbReference>
<organism evidence="14 15">
    <name type="scientific">Idiomarina abyssalis</name>
    <dbReference type="NCBI Taxonomy" id="86102"/>
    <lineage>
        <taxon>Bacteria</taxon>
        <taxon>Pseudomonadati</taxon>
        <taxon>Pseudomonadota</taxon>
        <taxon>Gammaproteobacteria</taxon>
        <taxon>Alteromonadales</taxon>
        <taxon>Idiomarinaceae</taxon>
        <taxon>Idiomarina</taxon>
    </lineage>
</organism>
<evidence type="ECO:0000256" key="8">
    <source>
        <dbReference type="ARBA" id="ARBA00023136"/>
    </source>
</evidence>
<keyword evidence="4 10" id="KW-0813">Transport</keyword>
<evidence type="ECO:0000256" key="1">
    <source>
        <dbReference type="ARBA" id="ARBA00002684"/>
    </source>
</evidence>
<feature type="domain" description="Type II secretion system protein GspF" evidence="12">
    <location>
        <begin position="263"/>
        <end position="383"/>
    </location>
</feature>
<dbReference type="PROSITE" id="PS00874">
    <property type="entry name" value="T2SP_F"/>
    <property type="match status" value="1"/>
</dbReference>
<feature type="transmembrane region" description="Helical" evidence="11">
    <location>
        <begin position="214"/>
        <end position="231"/>
    </location>
</feature>
<dbReference type="InterPro" id="IPR042094">
    <property type="entry name" value="T2SS_GspF_sf"/>
</dbReference>
<protein>
    <recommendedName>
        <fullName evidence="9">General secretion pathway protein F</fullName>
    </recommendedName>
</protein>
<evidence type="ECO:0000256" key="9">
    <source>
        <dbReference type="ARBA" id="ARBA00030750"/>
    </source>
</evidence>
<evidence type="ECO:0000256" key="6">
    <source>
        <dbReference type="ARBA" id="ARBA00022692"/>
    </source>
</evidence>
<feature type="domain" description="Type II secretion system protein GspF" evidence="12">
    <location>
        <begin position="63"/>
        <end position="185"/>
    </location>
</feature>
<name>A0A8I1GCZ7_9GAMM</name>
<dbReference type="EMBL" id="JAEMOS010000019">
    <property type="protein sequence ID" value="MBJ7266577.1"/>
    <property type="molecule type" value="Genomic_DNA"/>
</dbReference>
<dbReference type="PANTHER" id="PTHR30012:SF0">
    <property type="entry name" value="TYPE II SECRETION SYSTEM PROTEIN F-RELATED"/>
    <property type="match status" value="1"/>
</dbReference>
<evidence type="ECO:0000256" key="4">
    <source>
        <dbReference type="ARBA" id="ARBA00022448"/>
    </source>
</evidence>
<evidence type="ECO:0000313" key="15">
    <source>
        <dbReference type="Proteomes" id="UP000621390"/>
    </source>
</evidence>
<dbReference type="Gene3D" id="1.20.81.30">
    <property type="entry name" value="Type II secretion system (T2SS), domain F"/>
    <property type="match status" value="2"/>
</dbReference>
<feature type="transmembrane region" description="Helical" evidence="11">
    <location>
        <begin position="364"/>
        <end position="384"/>
    </location>
</feature>
<comment type="similarity">
    <text evidence="3 10">Belongs to the GSP F family.</text>
</comment>
<dbReference type="Proteomes" id="UP000621390">
    <property type="component" value="Unassembled WGS sequence"/>
</dbReference>
<dbReference type="Proteomes" id="UP000655994">
    <property type="component" value="Unassembled WGS sequence"/>
</dbReference>
<comment type="function">
    <text evidence="1">Component of the type II secretion system inner membrane complex required for the energy-dependent secretion of extracellular factors such as proteases and toxins from the periplasm.</text>
</comment>
<comment type="subcellular location">
    <subcellularLocation>
        <location evidence="10">Cell inner membrane</location>
        <topology evidence="10">Multi-pass membrane protein</topology>
    </subcellularLocation>
    <subcellularLocation>
        <location evidence="2">Cell membrane</location>
        <topology evidence="2">Multi-pass membrane protein</topology>
    </subcellularLocation>
</comment>
<proteinExistence type="inferred from homology"/>
<reference evidence="14 16" key="1">
    <citation type="submission" date="2020-09" db="EMBL/GenBank/DDBJ databases">
        <title>Draft Genomes of Bacterial Isolates from North Pond Shallow Sediments.</title>
        <authorList>
            <person name="Kiel Reese B."/>
            <person name="Mullis M."/>
            <person name="Weisend R.E."/>
        </authorList>
    </citation>
    <scope>NUCLEOTIDE SEQUENCE</scope>
    <source>
        <strain evidence="14">KJE-2</strain>
        <strain evidence="13 16">KJE-3</strain>
    </source>
</reference>
<keyword evidence="8 11" id="KW-0472">Membrane</keyword>
<evidence type="ECO:0000256" key="3">
    <source>
        <dbReference type="ARBA" id="ARBA00005745"/>
    </source>
</evidence>
<dbReference type="EMBL" id="JAEMOP010000002">
    <property type="protein sequence ID" value="MBJ7315748.1"/>
    <property type="molecule type" value="Genomic_DNA"/>
</dbReference>
<accession>A0A8I1GCZ7</accession>
<evidence type="ECO:0000256" key="10">
    <source>
        <dbReference type="RuleBase" id="RU003923"/>
    </source>
</evidence>
<dbReference type="PRINTS" id="PR00812">
    <property type="entry name" value="BCTERIALGSPF"/>
</dbReference>